<dbReference type="SFLD" id="SFLDS00003">
    <property type="entry name" value="Haloacid_Dehalogenase"/>
    <property type="match status" value="1"/>
</dbReference>
<dbReference type="InterPro" id="IPR006439">
    <property type="entry name" value="HAD-SF_hydro_IA"/>
</dbReference>
<dbReference type="InterPro" id="IPR023198">
    <property type="entry name" value="PGP-like_dom2"/>
</dbReference>
<dbReference type="RefSeq" id="WP_088391924.1">
    <property type="nucleotide sequence ID" value="NZ_MTCZ01000040.1"/>
</dbReference>
<dbReference type="SUPFAM" id="SSF56784">
    <property type="entry name" value="HAD-like"/>
    <property type="match status" value="1"/>
</dbReference>
<dbReference type="InterPro" id="IPR023214">
    <property type="entry name" value="HAD_sf"/>
</dbReference>
<dbReference type="InterPro" id="IPR052550">
    <property type="entry name" value="Pyrimidine_5'-ntase_YjjG"/>
</dbReference>
<dbReference type="PANTHER" id="PTHR47478">
    <property type="match status" value="1"/>
</dbReference>
<dbReference type="PANTHER" id="PTHR47478:SF1">
    <property type="entry name" value="PYRIMIDINE 5'-NUCLEOTIDASE YJJG"/>
    <property type="match status" value="1"/>
</dbReference>
<dbReference type="InterPro" id="IPR036412">
    <property type="entry name" value="HAD-like_sf"/>
</dbReference>
<gene>
    <name evidence="1" type="ORF">BWK59_05750</name>
</gene>
<protein>
    <submittedName>
        <fullName evidence="1">Noncanonical pyrimidine nucleotidase, YjjG family</fullName>
    </submittedName>
</protein>
<dbReference type="NCBIfam" id="TIGR01549">
    <property type="entry name" value="HAD-SF-IA-v1"/>
    <property type="match status" value="1"/>
</dbReference>
<dbReference type="Proteomes" id="UP000197768">
    <property type="component" value="Unassembled WGS sequence"/>
</dbReference>
<dbReference type="Gene3D" id="3.40.50.1000">
    <property type="entry name" value="HAD superfamily/HAD-like"/>
    <property type="match status" value="1"/>
</dbReference>
<dbReference type="InterPro" id="IPR041492">
    <property type="entry name" value="HAD_2"/>
</dbReference>
<organism evidence="1 2">
    <name type="scientific">Flavobacterium davisii</name>
    <dbReference type="NCBI Taxonomy" id="2906077"/>
    <lineage>
        <taxon>Bacteria</taxon>
        <taxon>Pseudomonadati</taxon>
        <taxon>Bacteroidota</taxon>
        <taxon>Flavobacteriia</taxon>
        <taxon>Flavobacteriales</taxon>
        <taxon>Flavobacteriaceae</taxon>
        <taxon>Flavobacterium</taxon>
    </lineage>
</organism>
<dbReference type="InterPro" id="IPR011951">
    <property type="entry name" value="HAD-SF_hydro_IA_YjjG/PynA"/>
</dbReference>
<dbReference type="Gene3D" id="1.10.150.240">
    <property type="entry name" value="Putative phosphatase, domain 2"/>
    <property type="match status" value="1"/>
</dbReference>
<dbReference type="Pfam" id="PF13419">
    <property type="entry name" value="HAD_2"/>
    <property type="match status" value="1"/>
</dbReference>
<dbReference type="SFLD" id="SFLDG01129">
    <property type="entry name" value="C1.5:_HAD__Beta-PGM__Phosphata"/>
    <property type="match status" value="1"/>
</dbReference>
<dbReference type="NCBIfam" id="TIGR02254">
    <property type="entry name" value="YjjG_YfnB"/>
    <property type="match status" value="1"/>
</dbReference>
<comment type="caution">
    <text evidence="1">The sequence shown here is derived from an EMBL/GenBank/DDBJ whole genome shotgun (WGS) entry which is preliminary data.</text>
</comment>
<evidence type="ECO:0000313" key="1">
    <source>
        <dbReference type="EMBL" id="OWP84373.1"/>
    </source>
</evidence>
<sequence length="229" mass="27163">MKYNHIQHIFFDLDHTLWDFDRNSEKTFEVILKSLFPALYIHDFMKIYNPINQECWKLYQVDTITHKELRYRRLKETFDKLEILISDQMIDKISEDYMNQLSNNNYLIEGCIEVLQYLYSKYSLHIITNGFADVQLKKMHNSNLYPFFNTITNSELAGVKKPHKMIYQYALDKAKATKRESIMIGDCIEADVKGALNFGIEAIFFNPNCQQVEKEISQINTLTELKNIF</sequence>
<dbReference type="AlphaFoldDB" id="A0A2D0AIM9"/>
<proteinExistence type="predicted"/>
<dbReference type="GO" id="GO:0008253">
    <property type="term" value="F:5'-nucleotidase activity"/>
    <property type="evidence" value="ECO:0007669"/>
    <property type="project" value="InterPro"/>
</dbReference>
<dbReference type="EMBL" id="MTCZ01000040">
    <property type="protein sequence ID" value="OWP84373.1"/>
    <property type="molecule type" value="Genomic_DNA"/>
</dbReference>
<reference evidence="1 2" key="1">
    <citation type="journal article" date="2017" name="Infect. Genet. Evol.">
        <title>Comparative genome analysis of fish pathogen Flavobacterium columnare reveals extensive sequence diversity within the species.</title>
        <authorList>
            <person name="Kayansamruaj P."/>
            <person name="Dong H.T."/>
            <person name="Hirono I."/>
            <person name="Kondo H."/>
            <person name="Senapin S."/>
            <person name="Rodkhum C."/>
        </authorList>
    </citation>
    <scope>NUCLEOTIDE SEQUENCE [LARGE SCALE GENOMIC DNA]</scope>
    <source>
        <strain evidence="1 2">1215</strain>
    </source>
</reference>
<accession>A0A2D0AIM9</accession>
<evidence type="ECO:0000313" key="2">
    <source>
        <dbReference type="Proteomes" id="UP000197768"/>
    </source>
</evidence>
<name>A0A2D0AIM9_9FLAO</name>